<evidence type="ECO:0008006" key="3">
    <source>
        <dbReference type="Google" id="ProtNLM"/>
    </source>
</evidence>
<accession>A0AA38C6Q1</accession>
<sequence length="69" mass="7996">KKKYAALPLQPIQVNQPFAQWGLDFIGMINPPSSTRHKWVMTATDYFTRWTEAIALKESTELVILDFLE</sequence>
<feature type="non-terminal residue" evidence="1">
    <location>
        <position position="69"/>
    </location>
</feature>
<organism evidence="1 2">
    <name type="scientific">Taxus chinensis</name>
    <name type="common">Chinese yew</name>
    <name type="synonym">Taxus wallichiana var. chinensis</name>
    <dbReference type="NCBI Taxonomy" id="29808"/>
    <lineage>
        <taxon>Eukaryota</taxon>
        <taxon>Viridiplantae</taxon>
        <taxon>Streptophyta</taxon>
        <taxon>Embryophyta</taxon>
        <taxon>Tracheophyta</taxon>
        <taxon>Spermatophyta</taxon>
        <taxon>Pinopsida</taxon>
        <taxon>Pinidae</taxon>
        <taxon>Conifers II</taxon>
        <taxon>Cupressales</taxon>
        <taxon>Taxaceae</taxon>
        <taxon>Taxus</taxon>
    </lineage>
</organism>
<dbReference type="Proteomes" id="UP000824469">
    <property type="component" value="Unassembled WGS sequence"/>
</dbReference>
<reference evidence="1 2" key="1">
    <citation type="journal article" date="2021" name="Nat. Plants">
        <title>The Taxus genome provides insights into paclitaxel biosynthesis.</title>
        <authorList>
            <person name="Xiong X."/>
            <person name="Gou J."/>
            <person name="Liao Q."/>
            <person name="Li Y."/>
            <person name="Zhou Q."/>
            <person name="Bi G."/>
            <person name="Li C."/>
            <person name="Du R."/>
            <person name="Wang X."/>
            <person name="Sun T."/>
            <person name="Guo L."/>
            <person name="Liang H."/>
            <person name="Lu P."/>
            <person name="Wu Y."/>
            <person name="Zhang Z."/>
            <person name="Ro D.K."/>
            <person name="Shang Y."/>
            <person name="Huang S."/>
            <person name="Yan J."/>
        </authorList>
    </citation>
    <scope>NUCLEOTIDE SEQUENCE [LARGE SCALE GENOMIC DNA]</scope>
    <source>
        <strain evidence="1">Ta-2019</strain>
    </source>
</reference>
<protein>
    <recommendedName>
        <fullName evidence="3">Integrase catalytic domain-containing protein</fullName>
    </recommendedName>
</protein>
<evidence type="ECO:0000313" key="2">
    <source>
        <dbReference type="Proteomes" id="UP000824469"/>
    </source>
</evidence>
<dbReference type="EMBL" id="JAHRHJ020000011">
    <property type="protein sequence ID" value="KAH9294780.1"/>
    <property type="molecule type" value="Genomic_DNA"/>
</dbReference>
<name>A0AA38C6Q1_TAXCH</name>
<dbReference type="Gene3D" id="3.30.420.10">
    <property type="entry name" value="Ribonuclease H-like superfamily/Ribonuclease H"/>
    <property type="match status" value="1"/>
</dbReference>
<dbReference type="GO" id="GO:0003676">
    <property type="term" value="F:nucleic acid binding"/>
    <property type="evidence" value="ECO:0007669"/>
    <property type="project" value="InterPro"/>
</dbReference>
<proteinExistence type="predicted"/>
<dbReference type="AlphaFoldDB" id="A0AA38C6Q1"/>
<dbReference type="InterPro" id="IPR012337">
    <property type="entry name" value="RNaseH-like_sf"/>
</dbReference>
<dbReference type="SUPFAM" id="SSF53098">
    <property type="entry name" value="Ribonuclease H-like"/>
    <property type="match status" value="1"/>
</dbReference>
<evidence type="ECO:0000313" key="1">
    <source>
        <dbReference type="EMBL" id="KAH9294780.1"/>
    </source>
</evidence>
<feature type="non-terminal residue" evidence="1">
    <location>
        <position position="1"/>
    </location>
</feature>
<dbReference type="InterPro" id="IPR036397">
    <property type="entry name" value="RNaseH_sf"/>
</dbReference>
<keyword evidence="2" id="KW-1185">Reference proteome</keyword>
<gene>
    <name evidence="1" type="ORF">KI387_038368</name>
</gene>
<comment type="caution">
    <text evidence="1">The sequence shown here is derived from an EMBL/GenBank/DDBJ whole genome shotgun (WGS) entry which is preliminary data.</text>
</comment>